<evidence type="ECO:0000313" key="5">
    <source>
        <dbReference type="Proteomes" id="UP000006600"/>
    </source>
</evidence>
<dbReference type="EMBL" id="AHDJ01000060">
    <property type="protein sequence ID" value="EJQ38291.1"/>
    <property type="molecule type" value="Genomic_DNA"/>
</dbReference>
<dbReference type="Pfam" id="PF04820">
    <property type="entry name" value="Trp_halogenase"/>
    <property type="match status" value="2"/>
</dbReference>
<dbReference type="RefSeq" id="WP_002106888.1">
    <property type="nucleotide sequence ID" value="NZ_JH791997.1"/>
</dbReference>
<dbReference type="Gene3D" id="3.50.50.60">
    <property type="entry name" value="FAD/NAD(P)-binding domain"/>
    <property type="match status" value="1"/>
</dbReference>
<protein>
    <recommendedName>
        <fullName evidence="6">FAD-binding domain-containing protein</fullName>
    </recommendedName>
</protein>
<dbReference type="InterPro" id="IPR036188">
    <property type="entry name" value="FAD/NAD-bd_sf"/>
</dbReference>
<dbReference type="AlphaFoldDB" id="J7ZPL4"/>
<name>J7ZPL4_BACCE</name>
<comment type="similarity">
    <text evidence="3">Belongs to the flavin-dependent halogenase family. Bacterial tryptophan halogenase subfamily.</text>
</comment>
<dbReference type="PATRIC" id="fig|1053189.3.peg.5162"/>
<evidence type="ECO:0000256" key="2">
    <source>
        <dbReference type="ARBA" id="ARBA00023033"/>
    </source>
</evidence>
<dbReference type="InterPro" id="IPR006905">
    <property type="entry name" value="Flavin_halogenase"/>
</dbReference>
<dbReference type="Proteomes" id="UP000006600">
    <property type="component" value="Unassembled WGS sequence"/>
</dbReference>
<sequence>MMEMYDVIVIGGGPAGSTVATLLARQNHKVLLLEKEKFPRYHIGESMVTGVIPILKELGIFEQIDSYGFQKKYGTTFLWGDQKEAWSVKFGEVSKLAGEEVPEYAYQVQRAEFDEILLRHSEKNGAKVLEEHFVKEFIFEEERCVGIKYQDPSGENFEARARYTVDASGQSTMLGRKMDVINYDDELKNIAVWSYFTKCDRYEGDLEGNILVENTSDGWIWYIPFSNGMTSIGWVSPNETFKQESNISLEKRYAEVLENSKEIKNMMKDAKQVDKFYTAKDWSYINNSFYGPGCVMVGDAAGFVDPLFSTGVFLAMNGASSVAKCLHQALVKPEQEEEFFSNYESEYKQVLKVITLFVHHFYDSNRQLNSYFTKAQTLVDPQEMLTIRQDFIYLITGLAGRRALTK</sequence>
<dbReference type="HOGENOM" id="CLU_024648_4_0_9"/>
<dbReference type="PRINTS" id="PR00420">
    <property type="entry name" value="RNGMNOXGNASE"/>
</dbReference>
<dbReference type="SMR" id="J7ZPL4"/>
<accession>J7ZPL4</accession>
<dbReference type="Gene3D" id="3.30.9.100">
    <property type="match status" value="1"/>
</dbReference>
<proteinExistence type="inferred from homology"/>
<evidence type="ECO:0000313" key="4">
    <source>
        <dbReference type="EMBL" id="EJQ38291.1"/>
    </source>
</evidence>
<reference evidence="4 5" key="1">
    <citation type="submission" date="2012-04" db="EMBL/GenBank/DDBJ databases">
        <title>The Genome Sequence of Bacillus cereus BAG5X1-1.</title>
        <authorList>
            <consortium name="The Broad Institute Genome Sequencing Platform"/>
            <consortium name="The Broad Institute Genome Sequencing Center for Infectious Disease"/>
            <person name="Feldgarden M."/>
            <person name="Van der Auwera G.A."/>
            <person name="Mahillon J."/>
            <person name="Duprez V."/>
            <person name="Timmery S."/>
            <person name="Mattelet C."/>
            <person name="Dierick K."/>
            <person name="Sun M."/>
            <person name="Yu Z."/>
            <person name="Zhu L."/>
            <person name="Hu X."/>
            <person name="Shank E.B."/>
            <person name="Swiecicka I."/>
            <person name="Hansen B.M."/>
            <person name="Andrup L."/>
            <person name="Young S.K."/>
            <person name="Zeng Q."/>
            <person name="Gargeya S."/>
            <person name="Fitzgerald M."/>
            <person name="Haas B."/>
            <person name="Abouelleil A."/>
            <person name="Alvarado L."/>
            <person name="Arachchi H.M."/>
            <person name="Berlin A."/>
            <person name="Chapman S.B."/>
            <person name="Goldberg J."/>
            <person name="Griggs A."/>
            <person name="Gujja S."/>
            <person name="Hansen M."/>
            <person name="Howarth C."/>
            <person name="Imamovic A."/>
            <person name="Larimer J."/>
            <person name="McCowen C."/>
            <person name="Montmayeur A."/>
            <person name="Murphy C."/>
            <person name="Neiman D."/>
            <person name="Pearson M."/>
            <person name="Priest M."/>
            <person name="Roberts A."/>
            <person name="Saif S."/>
            <person name="Shea T."/>
            <person name="Sisk P."/>
            <person name="Sykes S."/>
            <person name="Wortman J."/>
            <person name="Nusbaum C."/>
            <person name="Birren B."/>
        </authorList>
    </citation>
    <scope>NUCLEOTIDE SEQUENCE [LARGE SCALE GENOMIC DNA]</scope>
    <source>
        <strain evidence="4 5">BAG5X1-1</strain>
    </source>
</reference>
<evidence type="ECO:0008006" key="6">
    <source>
        <dbReference type="Google" id="ProtNLM"/>
    </source>
</evidence>
<gene>
    <name evidence="4" type="ORF">IEE_05063</name>
</gene>
<dbReference type="GO" id="GO:0004497">
    <property type="term" value="F:monooxygenase activity"/>
    <property type="evidence" value="ECO:0007669"/>
    <property type="project" value="UniProtKB-KW"/>
</dbReference>
<dbReference type="PANTHER" id="PTHR43747:SF5">
    <property type="entry name" value="FAD-BINDING DOMAIN-CONTAINING PROTEIN"/>
    <property type="match status" value="1"/>
</dbReference>
<keyword evidence="1" id="KW-0560">Oxidoreductase</keyword>
<dbReference type="InterPro" id="IPR050816">
    <property type="entry name" value="Flavin-dep_Halogenase_NPB"/>
</dbReference>
<dbReference type="PANTHER" id="PTHR43747">
    <property type="entry name" value="FAD-BINDING PROTEIN"/>
    <property type="match status" value="1"/>
</dbReference>
<organism evidence="4 5">
    <name type="scientific">Bacillus cereus BAG5X1-1</name>
    <dbReference type="NCBI Taxonomy" id="1053189"/>
    <lineage>
        <taxon>Bacteria</taxon>
        <taxon>Bacillati</taxon>
        <taxon>Bacillota</taxon>
        <taxon>Bacilli</taxon>
        <taxon>Bacillales</taxon>
        <taxon>Bacillaceae</taxon>
        <taxon>Bacillus</taxon>
        <taxon>Bacillus cereus group</taxon>
    </lineage>
</organism>
<comment type="caution">
    <text evidence="4">The sequence shown here is derived from an EMBL/GenBank/DDBJ whole genome shotgun (WGS) entry which is preliminary data.</text>
</comment>
<evidence type="ECO:0000256" key="1">
    <source>
        <dbReference type="ARBA" id="ARBA00023002"/>
    </source>
</evidence>
<dbReference type="SUPFAM" id="SSF51905">
    <property type="entry name" value="FAD/NAD(P)-binding domain"/>
    <property type="match status" value="1"/>
</dbReference>
<evidence type="ECO:0000256" key="3">
    <source>
        <dbReference type="ARBA" id="ARBA00038396"/>
    </source>
</evidence>
<keyword evidence="2" id="KW-0503">Monooxygenase</keyword>